<comment type="caution">
    <text evidence="2">The sequence shown here is derived from an EMBL/GenBank/DDBJ whole genome shotgun (WGS) entry which is preliminary data.</text>
</comment>
<evidence type="ECO:0000313" key="2">
    <source>
        <dbReference type="EMBL" id="MBC5689103.1"/>
    </source>
</evidence>
<feature type="transmembrane region" description="Helical" evidence="1">
    <location>
        <begin position="15"/>
        <end position="36"/>
    </location>
</feature>
<proteinExistence type="predicted"/>
<keyword evidence="1" id="KW-1133">Transmembrane helix</keyword>
<keyword evidence="1" id="KW-0472">Membrane</keyword>
<feature type="transmembrane region" description="Helical" evidence="1">
    <location>
        <begin position="185"/>
        <end position="201"/>
    </location>
</feature>
<accession>A0A923RQX2</accession>
<feature type="transmembrane region" description="Helical" evidence="1">
    <location>
        <begin position="150"/>
        <end position="173"/>
    </location>
</feature>
<reference evidence="2" key="1">
    <citation type="submission" date="2020-08" db="EMBL/GenBank/DDBJ databases">
        <title>Genome public.</title>
        <authorList>
            <person name="Liu C."/>
            <person name="Sun Q."/>
        </authorList>
    </citation>
    <scope>NUCLEOTIDE SEQUENCE</scope>
    <source>
        <strain evidence="2">NSJ-55</strain>
    </source>
</reference>
<dbReference type="Proteomes" id="UP000652477">
    <property type="component" value="Unassembled WGS sequence"/>
</dbReference>
<dbReference type="AlphaFoldDB" id="A0A923RQX2"/>
<gene>
    <name evidence="2" type="ORF">H8S37_09210</name>
</gene>
<feature type="transmembrane region" description="Helical" evidence="1">
    <location>
        <begin position="221"/>
        <end position="242"/>
    </location>
</feature>
<dbReference type="RefSeq" id="WP_186875670.1">
    <property type="nucleotide sequence ID" value="NZ_JACOPF010000001.1"/>
</dbReference>
<keyword evidence="3" id="KW-1185">Reference proteome</keyword>
<evidence type="ECO:0000256" key="1">
    <source>
        <dbReference type="SAM" id="Phobius"/>
    </source>
</evidence>
<sequence>MGKIIKYEWRKQRTARLIILFGLAVCLLAFLAGIILKKDTTVALSIGIMFAGAFLVIFYTGIESLLVFNRDLRTKQSHMLWMIPKSVWEILGGKFIAAILQMFFVFAAFTVAGCICFTVGMMKVGGIKMLFDAAKQLADAILLGGVDWKWFLMVMLFMFVAWAEIIMIGFLAIIISRTLFLNSKFAGLFSVILFFVINWIVEKGYSLICDLFHVSALEIQIWDFVYYAVVGIALFVISGVLADKKLSV</sequence>
<keyword evidence="1" id="KW-0812">Transmembrane</keyword>
<organism evidence="2 3">
    <name type="scientific">Mediterraneibacter hominis</name>
    <dbReference type="NCBI Taxonomy" id="2763054"/>
    <lineage>
        <taxon>Bacteria</taxon>
        <taxon>Bacillati</taxon>
        <taxon>Bacillota</taxon>
        <taxon>Clostridia</taxon>
        <taxon>Lachnospirales</taxon>
        <taxon>Lachnospiraceae</taxon>
        <taxon>Mediterraneibacter</taxon>
    </lineage>
</organism>
<evidence type="ECO:0000313" key="3">
    <source>
        <dbReference type="Proteomes" id="UP000652477"/>
    </source>
</evidence>
<protein>
    <submittedName>
        <fullName evidence="2">ABC transporter permease</fullName>
    </submittedName>
</protein>
<feature type="transmembrane region" description="Helical" evidence="1">
    <location>
        <begin position="95"/>
        <end position="122"/>
    </location>
</feature>
<feature type="transmembrane region" description="Helical" evidence="1">
    <location>
        <begin position="42"/>
        <end position="68"/>
    </location>
</feature>
<dbReference type="EMBL" id="JACOPF010000001">
    <property type="protein sequence ID" value="MBC5689103.1"/>
    <property type="molecule type" value="Genomic_DNA"/>
</dbReference>
<name>A0A923RQX2_9FIRM</name>